<name>A0A0B7AER2_9EUPU</name>
<accession>A0A0B7AER2</accession>
<reference evidence="1" key="1">
    <citation type="submission" date="2014-12" db="EMBL/GenBank/DDBJ databases">
        <title>Insight into the proteome of Arion vulgaris.</title>
        <authorList>
            <person name="Aradska J."/>
            <person name="Bulat T."/>
            <person name="Smidak R."/>
            <person name="Sarate P."/>
            <person name="Gangsoo J."/>
            <person name="Sialana F."/>
            <person name="Bilban M."/>
            <person name="Lubec G."/>
        </authorList>
    </citation>
    <scope>NUCLEOTIDE SEQUENCE</scope>
    <source>
        <tissue evidence="1">Skin</tissue>
    </source>
</reference>
<proteinExistence type="predicted"/>
<organism evidence="1">
    <name type="scientific">Arion vulgaris</name>
    <dbReference type="NCBI Taxonomy" id="1028688"/>
    <lineage>
        <taxon>Eukaryota</taxon>
        <taxon>Metazoa</taxon>
        <taxon>Spiralia</taxon>
        <taxon>Lophotrochozoa</taxon>
        <taxon>Mollusca</taxon>
        <taxon>Gastropoda</taxon>
        <taxon>Heterobranchia</taxon>
        <taxon>Euthyneura</taxon>
        <taxon>Panpulmonata</taxon>
        <taxon>Eupulmonata</taxon>
        <taxon>Stylommatophora</taxon>
        <taxon>Helicina</taxon>
        <taxon>Arionoidea</taxon>
        <taxon>Arionidae</taxon>
        <taxon>Arion</taxon>
    </lineage>
</organism>
<gene>
    <name evidence="1" type="primary">ORF110110</name>
</gene>
<protein>
    <submittedName>
        <fullName evidence="1">Uncharacterized protein</fullName>
    </submittedName>
</protein>
<dbReference type="EMBL" id="HACG01031560">
    <property type="protein sequence ID" value="CEK78425.1"/>
    <property type="molecule type" value="Transcribed_RNA"/>
</dbReference>
<dbReference type="AlphaFoldDB" id="A0A0B7AER2"/>
<evidence type="ECO:0000313" key="1">
    <source>
        <dbReference type="EMBL" id="CEK78425.1"/>
    </source>
</evidence>
<sequence length="184" mass="21314">MAKSVNSGTGDDIHICSNSVFSHYVQIGGMMLVQVDLLPFLMQSQLEGGYDTSWFTKDYLQEALMLMKPELESFMERKLENEIKKSMKSKTCILTGENVRIAYTAKERQEKDIYLITHFRSHKKINGRAPSKDQPHFQERRLHKDKMIVYVCPRISSSLLQLSQLVHADMEKGSSQEDISKYFR</sequence>